<comment type="caution">
    <text evidence="5">The sequence shown here is derived from an EMBL/GenBank/DDBJ whole genome shotgun (WGS) entry which is preliminary data.</text>
</comment>
<dbReference type="InterPro" id="IPR001845">
    <property type="entry name" value="HTH_ArsR_DNA-bd_dom"/>
</dbReference>
<dbReference type="RefSeq" id="WP_007000975.1">
    <property type="nucleotide sequence ID" value="NZ_JH992955.1"/>
</dbReference>
<protein>
    <recommendedName>
        <fullName evidence="4">HTH arsR-type domain-containing protein</fullName>
    </recommendedName>
</protein>
<proteinExistence type="predicted"/>
<dbReference type="eggNOG" id="COG0640">
    <property type="taxonomic scope" value="Bacteria"/>
</dbReference>
<dbReference type="InterPro" id="IPR051081">
    <property type="entry name" value="HTH_MetalResp_TranReg"/>
</dbReference>
<dbReference type="InterPro" id="IPR036390">
    <property type="entry name" value="WH_DNA-bd_sf"/>
</dbReference>
<dbReference type="Pfam" id="PF12840">
    <property type="entry name" value="HTH_20"/>
    <property type="match status" value="1"/>
</dbReference>
<evidence type="ECO:0000256" key="3">
    <source>
        <dbReference type="ARBA" id="ARBA00023163"/>
    </source>
</evidence>
<dbReference type="GO" id="GO:0003700">
    <property type="term" value="F:DNA-binding transcription factor activity"/>
    <property type="evidence" value="ECO:0007669"/>
    <property type="project" value="InterPro"/>
</dbReference>
<dbReference type="STRING" id="202789.GCA_001457435_01360"/>
<dbReference type="Proteomes" id="UP000009888">
    <property type="component" value="Unassembled WGS sequence"/>
</dbReference>
<feature type="domain" description="HTH arsR-type" evidence="4">
    <location>
        <begin position="1"/>
        <end position="93"/>
    </location>
</feature>
<keyword evidence="2" id="KW-0238">DNA-binding</keyword>
<dbReference type="Gene3D" id="1.10.10.10">
    <property type="entry name" value="Winged helix-like DNA-binding domain superfamily/Winged helix DNA-binding domain"/>
    <property type="match status" value="1"/>
</dbReference>
<dbReference type="InterPro" id="IPR011991">
    <property type="entry name" value="ArsR-like_HTH"/>
</dbReference>
<dbReference type="CDD" id="cd00090">
    <property type="entry name" value="HTH_ARSR"/>
    <property type="match status" value="1"/>
</dbReference>
<gene>
    <name evidence="5" type="ORF">HMPREF9233_00769</name>
</gene>
<organism evidence="5 6">
    <name type="scientific">Actinobaculum massiliense ACS-171-V-Col2</name>
    <dbReference type="NCBI Taxonomy" id="883066"/>
    <lineage>
        <taxon>Bacteria</taxon>
        <taxon>Bacillati</taxon>
        <taxon>Actinomycetota</taxon>
        <taxon>Actinomycetes</taxon>
        <taxon>Actinomycetales</taxon>
        <taxon>Actinomycetaceae</taxon>
        <taxon>Actinobaculum</taxon>
    </lineage>
</organism>
<dbReference type="PANTHER" id="PTHR33154">
    <property type="entry name" value="TRANSCRIPTIONAL REGULATOR, ARSR FAMILY"/>
    <property type="match status" value="1"/>
</dbReference>
<dbReference type="SMART" id="SM00418">
    <property type="entry name" value="HTH_ARSR"/>
    <property type="match status" value="1"/>
</dbReference>
<evidence type="ECO:0000259" key="4">
    <source>
        <dbReference type="PROSITE" id="PS50987"/>
    </source>
</evidence>
<keyword evidence="3" id="KW-0804">Transcription</keyword>
<dbReference type="GO" id="GO:0003677">
    <property type="term" value="F:DNA binding"/>
    <property type="evidence" value="ECO:0007669"/>
    <property type="project" value="UniProtKB-KW"/>
</dbReference>
<dbReference type="EMBL" id="AGWL01000003">
    <property type="protein sequence ID" value="EKU95404.1"/>
    <property type="molecule type" value="Genomic_DNA"/>
</dbReference>
<evidence type="ECO:0000256" key="2">
    <source>
        <dbReference type="ARBA" id="ARBA00023125"/>
    </source>
</evidence>
<dbReference type="PROSITE" id="PS50987">
    <property type="entry name" value="HTH_ARSR_2"/>
    <property type="match status" value="1"/>
</dbReference>
<accession>K9EDY6</accession>
<evidence type="ECO:0000313" key="6">
    <source>
        <dbReference type="Proteomes" id="UP000009888"/>
    </source>
</evidence>
<evidence type="ECO:0000313" key="5">
    <source>
        <dbReference type="EMBL" id="EKU95404.1"/>
    </source>
</evidence>
<keyword evidence="1" id="KW-0805">Transcription regulation</keyword>
<dbReference type="PANTHER" id="PTHR33154:SF18">
    <property type="entry name" value="ARSENICAL RESISTANCE OPERON REPRESSOR"/>
    <property type="match status" value="1"/>
</dbReference>
<dbReference type="PATRIC" id="fig|883066.3.peg.796"/>
<dbReference type="HOGENOM" id="CLU_087580_2_1_11"/>
<keyword evidence="6" id="KW-1185">Reference proteome</keyword>
<dbReference type="SUPFAM" id="SSF46785">
    <property type="entry name" value="Winged helix' DNA-binding domain"/>
    <property type="match status" value="1"/>
</dbReference>
<sequence length="195" mass="21847">MAKDPSLTLKAIANPVRMQILHELGFRDGRARVTDIADALGLAPNSVSYHLRELAKANVVEKVDTPEGRDARETWYAIPEKGIALDFDNNETSSPLPPLVDSLYDAMANSAVVARYRRAAIEAEDVSNERLIGSTQVLRLTSEQQETFYSSIRALIDQVRRDTEKNQDDLRTGKVPVDETEQVYFNLDVFPVISR</sequence>
<reference evidence="5 6" key="1">
    <citation type="submission" date="2012-09" db="EMBL/GenBank/DDBJ databases">
        <title>The Genome Sequence of Actinobaculum massiliae ACS-171-V-COL2.</title>
        <authorList>
            <consortium name="The Broad Institute Genome Sequencing Platform"/>
            <person name="Earl A."/>
            <person name="Ward D."/>
            <person name="Feldgarden M."/>
            <person name="Gevers D."/>
            <person name="Saerens B."/>
            <person name="Vaneechoutte M."/>
            <person name="Walker B."/>
            <person name="Young S.K."/>
            <person name="Zeng Q."/>
            <person name="Gargeya S."/>
            <person name="Fitzgerald M."/>
            <person name="Haas B."/>
            <person name="Abouelleil A."/>
            <person name="Alvarado L."/>
            <person name="Arachchi H.M."/>
            <person name="Berlin A."/>
            <person name="Chapman S.B."/>
            <person name="Goldberg J."/>
            <person name="Griggs A."/>
            <person name="Gujja S."/>
            <person name="Hansen M."/>
            <person name="Howarth C."/>
            <person name="Imamovic A."/>
            <person name="Larimer J."/>
            <person name="McCowen C."/>
            <person name="Montmayeur A."/>
            <person name="Murphy C."/>
            <person name="Neiman D."/>
            <person name="Pearson M."/>
            <person name="Priest M."/>
            <person name="Roberts A."/>
            <person name="Saif S."/>
            <person name="Shea T."/>
            <person name="Sisk P."/>
            <person name="Sykes S."/>
            <person name="Wortman J."/>
            <person name="Nusbaum C."/>
            <person name="Birren B."/>
        </authorList>
    </citation>
    <scope>NUCLEOTIDE SEQUENCE [LARGE SCALE GENOMIC DNA]</scope>
    <source>
        <strain evidence="6">ACS-171-V-Col2</strain>
    </source>
</reference>
<evidence type="ECO:0000256" key="1">
    <source>
        <dbReference type="ARBA" id="ARBA00023015"/>
    </source>
</evidence>
<dbReference type="AlphaFoldDB" id="K9EDY6"/>
<dbReference type="InterPro" id="IPR036388">
    <property type="entry name" value="WH-like_DNA-bd_sf"/>
</dbReference>
<name>K9EDY6_9ACTO</name>